<keyword evidence="10" id="KW-1185">Reference proteome</keyword>
<dbReference type="Proteomes" id="UP000266340">
    <property type="component" value="Unassembled WGS sequence"/>
</dbReference>
<keyword evidence="5 7" id="KW-1133">Transmembrane helix</keyword>
<dbReference type="OrthoDB" id="9785836at2"/>
<keyword evidence="6 7" id="KW-0472">Membrane</keyword>
<name>A0A398CI85_9BACL</name>
<dbReference type="PANTHER" id="PTHR43227:SF7">
    <property type="entry name" value="ARABINOOLIGOSACCHARIDES TRANSPORT SYSTEM PERMEASE PROTEIN ARAP"/>
    <property type="match status" value="1"/>
</dbReference>
<comment type="caution">
    <text evidence="9">The sequence shown here is derived from an EMBL/GenBank/DDBJ whole genome shotgun (WGS) entry which is preliminary data.</text>
</comment>
<feature type="transmembrane region" description="Helical" evidence="7">
    <location>
        <begin position="252"/>
        <end position="277"/>
    </location>
</feature>
<dbReference type="InterPro" id="IPR050809">
    <property type="entry name" value="UgpAE/MalFG_permease"/>
</dbReference>
<dbReference type="RefSeq" id="WP_119149803.1">
    <property type="nucleotide sequence ID" value="NZ_JBHSOV010000032.1"/>
</dbReference>
<feature type="transmembrane region" description="Helical" evidence="7">
    <location>
        <begin position="152"/>
        <end position="174"/>
    </location>
</feature>
<feature type="transmembrane region" description="Helical" evidence="7">
    <location>
        <begin position="65"/>
        <end position="88"/>
    </location>
</feature>
<accession>A0A398CI85</accession>
<protein>
    <submittedName>
        <fullName evidence="9">Sugar ABC transporter permease</fullName>
    </submittedName>
</protein>
<feature type="transmembrane region" description="Helical" evidence="7">
    <location>
        <begin position="195"/>
        <end position="217"/>
    </location>
</feature>
<dbReference type="Gene3D" id="1.10.3720.10">
    <property type="entry name" value="MetI-like"/>
    <property type="match status" value="1"/>
</dbReference>
<gene>
    <name evidence="9" type="ORF">D3H35_13130</name>
</gene>
<sequence>MKVNKLGAILVSPSILFLSVILIIPLFYTIYISLYDMRYLQMGDFVGLKNYIKVFTSDDIMSSMLITFIVTFVGLFISIVTGTLLALWINSKKGFTAYIIQIIVLIPWVISMVVGALLWKWIFNNLGLLNYVLNSLGFQSVDVLGNPKAAPIALIFVIAWRTVGFAMVLILAGLKSIPKELEEAGEVDGASRWHTFWLIKLPLLKTPIMVTSIILMLSNFNNVDVPMVLTGGGPGDATNVITMELYDQGFVYYNFGVASALSFVVLMVNILLISLYIRMVKYEI</sequence>
<evidence type="ECO:0000256" key="7">
    <source>
        <dbReference type="RuleBase" id="RU363032"/>
    </source>
</evidence>
<keyword evidence="2 7" id="KW-0813">Transport</keyword>
<dbReference type="EMBL" id="QXJM01000039">
    <property type="protein sequence ID" value="RIE01742.1"/>
    <property type="molecule type" value="Genomic_DNA"/>
</dbReference>
<dbReference type="CDD" id="cd06261">
    <property type="entry name" value="TM_PBP2"/>
    <property type="match status" value="1"/>
</dbReference>
<evidence type="ECO:0000313" key="10">
    <source>
        <dbReference type="Proteomes" id="UP000266340"/>
    </source>
</evidence>
<feature type="transmembrane region" description="Helical" evidence="7">
    <location>
        <begin position="7"/>
        <end position="32"/>
    </location>
</feature>
<feature type="domain" description="ABC transmembrane type-1" evidence="8">
    <location>
        <begin position="64"/>
        <end position="276"/>
    </location>
</feature>
<evidence type="ECO:0000313" key="9">
    <source>
        <dbReference type="EMBL" id="RIE01742.1"/>
    </source>
</evidence>
<dbReference type="PANTHER" id="PTHR43227">
    <property type="entry name" value="BLL4140 PROTEIN"/>
    <property type="match status" value="1"/>
</dbReference>
<dbReference type="Pfam" id="PF00528">
    <property type="entry name" value="BPD_transp_1"/>
    <property type="match status" value="1"/>
</dbReference>
<feature type="transmembrane region" description="Helical" evidence="7">
    <location>
        <begin position="95"/>
        <end position="119"/>
    </location>
</feature>
<dbReference type="InterPro" id="IPR035906">
    <property type="entry name" value="MetI-like_sf"/>
</dbReference>
<dbReference type="AlphaFoldDB" id="A0A398CI85"/>
<dbReference type="SUPFAM" id="SSF161098">
    <property type="entry name" value="MetI-like"/>
    <property type="match status" value="1"/>
</dbReference>
<evidence type="ECO:0000256" key="4">
    <source>
        <dbReference type="ARBA" id="ARBA00022692"/>
    </source>
</evidence>
<keyword evidence="4 7" id="KW-0812">Transmembrane</keyword>
<evidence type="ECO:0000256" key="1">
    <source>
        <dbReference type="ARBA" id="ARBA00004651"/>
    </source>
</evidence>
<evidence type="ECO:0000256" key="5">
    <source>
        <dbReference type="ARBA" id="ARBA00022989"/>
    </source>
</evidence>
<dbReference type="GO" id="GO:0055085">
    <property type="term" value="P:transmembrane transport"/>
    <property type="evidence" value="ECO:0007669"/>
    <property type="project" value="InterPro"/>
</dbReference>
<keyword evidence="3" id="KW-1003">Cell membrane</keyword>
<evidence type="ECO:0000256" key="2">
    <source>
        <dbReference type="ARBA" id="ARBA00022448"/>
    </source>
</evidence>
<dbReference type="InterPro" id="IPR000515">
    <property type="entry name" value="MetI-like"/>
</dbReference>
<dbReference type="GO" id="GO:0005886">
    <property type="term" value="C:plasma membrane"/>
    <property type="evidence" value="ECO:0007669"/>
    <property type="project" value="UniProtKB-SubCell"/>
</dbReference>
<evidence type="ECO:0000259" key="8">
    <source>
        <dbReference type="PROSITE" id="PS50928"/>
    </source>
</evidence>
<dbReference type="PROSITE" id="PS50928">
    <property type="entry name" value="ABC_TM1"/>
    <property type="match status" value="1"/>
</dbReference>
<organism evidence="9 10">
    <name type="scientific">Cohnella faecalis</name>
    <dbReference type="NCBI Taxonomy" id="2315694"/>
    <lineage>
        <taxon>Bacteria</taxon>
        <taxon>Bacillati</taxon>
        <taxon>Bacillota</taxon>
        <taxon>Bacilli</taxon>
        <taxon>Bacillales</taxon>
        <taxon>Paenibacillaceae</taxon>
        <taxon>Cohnella</taxon>
    </lineage>
</organism>
<evidence type="ECO:0000256" key="6">
    <source>
        <dbReference type="ARBA" id="ARBA00023136"/>
    </source>
</evidence>
<proteinExistence type="inferred from homology"/>
<evidence type="ECO:0000256" key="3">
    <source>
        <dbReference type="ARBA" id="ARBA00022475"/>
    </source>
</evidence>
<reference evidence="9 10" key="1">
    <citation type="submission" date="2018-09" db="EMBL/GenBank/DDBJ databases">
        <title>Cohnella cavernae sp. nov., isolated from a karst cave.</title>
        <authorList>
            <person name="Zhu H."/>
        </authorList>
    </citation>
    <scope>NUCLEOTIDE SEQUENCE [LARGE SCALE GENOMIC DNA]</scope>
    <source>
        <strain evidence="9 10">K2E09-144</strain>
    </source>
</reference>
<comment type="similarity">
    <text evidence="7">Belongs to the binding-protein-dependent transport system permease family.</text>
</comment>
<comment type="subcellular location">
    <subcellularLocation>
        <location evidence="1 7">Cell membrane</location>
        <topology evidence="1 7">Multi-pass membrane protein</topology>
    </subcellularLocation>
</comment>